<proteinExistence type="predicted"/>
<dbReference type="Gene3D" id="1.10.510.10">
    <property type="entry name" value="Transferase(Phosphotransferase) domain 1"/>
    <property type="match status" value="1"/>
</dbReference>
<evidence type="ECO:0000313" key="4">
    <source>
        <dbReference type="Proteomes" id="UP000011668"/>
    </source>
</evidence>
<dbReference type="EMBL" id="AFRT01000716">
    <property type="protein sequence ID" value="ELU42803.1"/>
    <property type="molecule type" value="Genomic_DNA"/>
</dbReference>
<gene>
    <name evidence="3" type="ORF">AG1IA_03170</name>
</gene>
<protein>
    <submittedName>
        <fullName evidence="3">Pkinase domain-containing protein</fullName>
    </submittedName>
</protein>
<keyword evidence="3" id="KW-0418">Kinase</keyword>
<dbReference type="Proteomes" id="UP000011668">
    <property type="component" value="Unassembled WGS sequence"/>
</dbReference>
<feature type="region of interest" description="Disordered" evidence="1">
    <location>
        <begin position="178"/>
        <end position="222"/>
    </location>
</feature>
<dbReference type="InterPro" id="IPR011009">
    <property type="entry name" value="Kinase-like_dom_sf"/>
</dbReference>
<name>L8X1C8_THACA</name>
<dbReference type="OrthoDB" id="4062651at2759"/>
<dbReference type="GO" id="GO:0005524">
    <property type="term" value="F:ATP binding"/>
    <property type="evidence" value="ECO:0007669"/>
    <property type="project" value="InterPro"/>
</dbReference>
<evidence type="ECO:0000256" key="1">
    <source>
        <dbReference type="SAM" id="MobiDB-lite"/>
    </source>
</evidence>
<feature type="domain" description="Protein kinase" evidence="2">
    <location>
        <begin position="1"/>
        <end position="363"/>
    </location>
</feature>
<feature type="compositionally biased region" description="Basic and acidic residues" evidence="1">
    <location>
        <begin position="209"/>
        <end position="219"/>
    </location>
</feature>
<dbReference type="GO" id="GO:0004672">
    <property type="term" value="F:protein kinase activity"/>
    <property type="evidence" value="ECO:0007669"/>
    <property type="project" value="InterPro"/>
</dbReference>
<comment type="caution">
    <text evidence="3">The sequence shown here is derived from an EMBL/GenBank/DDBJ whole genome shotgun (WGS) entry which is preliminary data.</text>
</comment>
<accession>L8X1C8</accession>
<dbReference type="SUPFAM" id="SSF56112">
    <property type="entry name" value="Protein kinase-like (PK-like)"/>
    <property type="match status" value="1"/>
</dbReference>
<dbReference type="InterPro" id="IPR000719">
    <property type="entry name" value="Prot_kinase_dom"/>
</dbReference>
<keyword evidence="4" id="KW-1185">Reference proteome</keyword>
<evidence type="ECO:0000259" key="2">
    <source>
        <dbReference type="PROSITE" id="PS50011"/>
    </source>
</evidence>
<organism evidence="3 4">
    <name type="scientific">Thanatephorus cucumeris (strain AG1-IA)</name>
    <name type="common">Rice sheath blight fungus</name>
    <name type="synonym">Rhizoctonia solani</name>
    <dbReference type="NCBI Taxonomy" id="983506"/>
    <lineage>
        <taxon>Eukaryota</taxon>
        <taxon>Fungi</taxon>
        <taxon>Dikarya</taxon>
        <taxon>Basidiomycota</taxon>
        <taxon>Agaricomycotina</taxon>
        <taxon>Agaricomycetes</taxon>
        <taxon>Cantharellales</taxon>
        <taxon>Ceratobasidiaceae</taxon>
        <taxon>Rhizoctonia</taxon>
        <taxon>Rhizoctonia solani AG-1</taxon>
    </lineage>
</organism>
<dbReference type="HOGENOM" id="CLU_763289_0_0_1"/>
<sequence length="363" mass="39720">MSTSSLSSQQKNPTLLAHGSYSPSIVPQGPYLIYSNGTVRLLLHRRKTPLPSVVPASHLPFHPSTPFREADLAPSPSLSLNVVACSPKQRLPFSGRSFEAFDTSMKSRVWSIVTLNSKTCWSMRMAVHASRTLDLPFSLTKNPSVRALNVPAPELVPSELDAPSPDTGHFPPMLHRAMGTTTPPTAKNKFPPGSLPYAAPELLKPSRSRSRERSNDSDKPNPAQDIWALGCVLHALFTGKLPFSDAFEPRLQMKIVRGIWDEGVVSDKVLVPHPNHIILLVDLAERWSIAMVDEYAWAIGIADEEAEREAMRAQRGRSVGRGRRGLSAIRDRDGAKDDDTGSVQGGGLASMRVIMSGLLVFRP</sequence>
<dbReference type="STRING" id="983506.L8X1C8"/>
<dbReference type="AlphaFoldDB" id="L8X1C8"/>
<evidence type="ECO:0000313" key="3">
    <source>
        <dbReference type="EMBL" id="ELU42803.1"/>
    </source>
</evidence>
<keyword evidence="3" id="KW-0808">Transferase</keyword>
<dbReference type="PROSITE" id="PS50011">
    <property type="entry name" value="PROTEIN_KINASE_DOM"/>
    <property type="match status" value="1"/>
</dbReference>
<reference evidence="3 4" key="1">
    <citation type="journal article" date="2013" name="Nat. Commun.">
        <title>The evolution and pathogenic mechanisms of the rice sheath blight pathogen.</title>
        <authorList>
            <person name="Zheng A."/>
            <person name="Lin R."/>
            <person name="Xu L."/>
            <person name="Qin P."/>
            <person name="Tang C."/>
            <person name="Ai P."/>
            <person name="Zhang D."/>
            <person name="Liu Y."/>
            <person name="Sun Z."/>
            <person name="Feng H."/>
            <person name="Wang Y."/>
            <person name="Chen Y."/>
            <person name="Liang X."/>
            <person name="Fu R."/>
            <person name="Li Q."/>
            <person name="Zhang J."/>
            <person name="Yu X."/>
            <person name="Xie Z."/>
            <person name="Ding L."/>
            <person name="Guan P."/>
            <person name="Tang J."/>
            <person name="Liang Y."/>
            <person name="Wang S."/>
            <person name="Deng Q."/>
            <person name="Li S."/>
            <person name="Zhu J."/>
            <person name="Wang L."/>
            <person name="Liu H."/>
            <person name="Li P."/>
        </authorList>
    </citation>
    <scope>NUCLEOTIDE SEQUENCE [LARGE SCALE GENOMIC DNA]</scope>
    <source>
        <strain evidence="4">AG-1 IA</strain>
    </source>
</reference>